<organism evidence="4 5">
    <name type="scientific">Penicillium atrosanguineum</name>
    <dbReference type="NCBI Taxonomy" id="1132637"/>
    <lineage>
        <taxon>Eukaryota</taxon>
        <taxon>Fungi</taxon>
        <taxon>Dikarya</taxon>
        <taxon>Ascomycota</taxon>
        <taxon>Pezizomycotina</taxon>
        <taxon>Eurotiomycetes</taxon>
        <taxon>Eurotiomycetidae</taxon>
        <taxon>Eurotiales</taxon>
        <taxon>Aspergillaceae</taxon>
        <taxon>Penicillium</taxon>
    </lineage>
</organism>
<dbReference type="Pfam" id="PF19305">
    <property type="entry name" value="MmgE_PrpD_C"/>
    <property type="match status" value="1"/>
</dbReference>
<evidence type="ECO:0000313" key="5">
    <source>
        <dbReference type="Proteomes" id="UP001147746"/>
    </source>
</evidence>
<dbReference type="InterPro" id="IPR036148">
    <property type="entry name" value="MmgE/PrpD_sf"/>
</dbReference>
<gene>
    <name evidence="4" type="ORF">N7476_010039</name>
</gene>
<proteinExistence type="inferred from homology"/>
<dbReference type="PANTHER" id="PTHR16943:SF15">
    <property type="entry name" value="DEHYDRATASE (PRPD), PUTATIVE-RELATED"/>
    <property type="match status" value="1"/>
</dbReference>
<dbReference type="InterPro" id="IPR042183">
    <property type="entry name" value="MmgE/PrpD_sf_1"/>
</dbReference>
<dbReference type="Pfam" id="PF03972">
    <property type="entry name" value="MmgE_PrpD_N"/>
    <property type="match status" value="1"/>
</dbReference>
<dbReference type="SUPFAM" id="SSF103378">
    <property type="entry name" value="2-methylcitrate dehydratase PrpD"/>
    <property type="match status" value="1"/>
</dbReference>
<dbReference type="Proteomes" id="UP001147746">
    <property type="component" value="Unassembled WGS sequence"/>
</dbReference>
<evidence type="ECO:0000313" key="4">
    <source>
        <dbReference type="EMBL" id="KAJ5303240.1"/>
    </source>
</evidence>
<name>A0A9W9U2H4_9EURO</name>
<dbReference type="Gene3D" id="3.30.1330.120">
    <property type="entry name" value="2-methylcitrate dehydratase PrpD"/>
    <property type="match status" value="1"/>
</dbReference>
<sequence length="269" mass="29792">MGNSFNAYGIDHVVFVKLASTVTTCWLLGLTEEQAMASISHVWMDGQPTRVYRSRGNTIPRKGWAAGDASRRGVQLTFYIRAGQPGAAEALSAKPWGFLTRTFGEQGFQFPRPFGVWTIQNVLFKTMPLQGHAVSAVEAALTQLRRFQEKKMSNPAAQIKSIELRTTAAANLIMNKTGPLRNAADRDHCLQYVVALTILKGAVPNSRGYLDNSPWATSETAVEAKFLQNMAYMFSQAETAHILEELQQDDMLVNDFVNLLARPTANPRL</sequence>
<dbReference type="GO" id="GO:0016829">
    <property type="term" value="F:lyase activity"/>
    <property type="evidence" value="ECO:0007669"/>
    <property type="project" value="InterPro"/>
</dbReference>
<dbReference type="InterPro" id="IPR042188">
    <property type="entry name" value="MmgE/PrpD_sf_2"/>
</dbReference>
<reference evidence="4" key="1">
    <citation type="submission" date="2022-12" db="EMBL/GenBank/DDBJ databases">
        <authorList>
            <person name="Petersen C."/>
        </authorList>
    </citation>
    <scope>NUCLEOTIDE SEQUENCE</scope>
    <source>
        <strain evidence="4">IBT 21472</strain>
    </source>
</reference>
<dbReference type="InterPro" id="IPR045336">
    <property type="entry name" value="MmgE_PrpD_N"/>
</dbReference>
<dbReference type="InterPro" id="IPR005656">
    <property type="entry name" value="MmgE_PrpD"/>
</dbReference>
<comment type="caution">
    <text evidence="4">The sequence shown here is derived from an EMBL/GenBank/DDBJ whole genome shotgun (WGS) entry which is preliminary data.</text>
</comment>
<dbReference type="GO" id="GO:0005739">
    <property type="term" value="C:mitochondrion"/>
    <property type="evidence" value="ECO:0007669"/>
    <property type="project" value="TreeGrafter"/>
</dbReference>
<dbReference type="PANTHER" id="PTHR16943">
    <property type="entry name" value="2-METHYLCITRATE DEHYDRATASE-RELATED"/>
    <property type="match status" value="1"/>
</dbReference>
<feature type="domain" description="MmgE/PrpD C-terminal" evidence="3">
    <location>
        <begin position="128"/>
        <end position="203"/>
    </location>
</feature>
<feature type="domain" description="MmgE/PrpD N-terminal" evidence="2">
    <location>
        <begin position="2"/>
        <end position="110"/>
    </location>
</feature>
<evidence type="ECO:0000259" key="3">
    <source>
        <dbReference type="Pfam" id="PF19305"/>
    </source>
</evidence>
<evidence type="ECO:0000256" key="1">
    <source>
        <dbReference type="ARBA" id="ARBA00006174"/>
    </source>
</evidence>
<reference evidence="4" key="2">
    <citation type="journal article" date="2023" name="IMA Fungus">
        <title>Comparative genomic study of the Penicillium genus elucidates a diverse pangenome and 15 lateral gene transfer events.</title>
        <authorList>
            <person name="Petersen C."/>
            <person name="Sorensen T."/>
            <person name="Nielsen M.R."/>
            <person name="Sondergaard T.E."/>
            <person name="Sorensen J.L."/>
            <person name="Fitzpatrick D.A."/>
            <person name="Frisvad J.C."/>
            <person name="Nielsen K.L."/>
        </authorList>
    </citation>
    <scope>NUCLEOTIDE SEQUENCE</scope>
    <source>
        <strain evidence="4">IBT 21472</strain>
    </source>
</reference>
<keyword evidence="5" id="KW-1185">Reference proteome</keyword>
<protein>
    <submittedName>
        <fullName evidence="4">Uncharacterized protein</fullName>
    </submittedName>
</protein>
<dbReference type="EMBL" id="JAPZBO010000009">
    <property type="protein sequence ID" value="KAJ5303240.1"/>
    <property type="molecule type" value="Genomic_DNA"/>
</dbReference>
<dbReference type="OrthoDB" id="10055203at2759"/>
<comment type="similarity">
    <text evidence="1">Belongs to the PrpD family.</text>
</comment>
<accession>A0A9W9U2H4</accession>
<dbReference type="Gene3D" id="1.10.4100.10">
    <property type="entry name" value="2-methylcitrate dehydratase PrpD"/>
    <property type="match status" value="1"/>
</dbReference>
<evidence type="ECO:0000259" key="2">
    <source>
        <dbReference type="Pfam" id="PF03972"/>
    </source>
</evidence>
<dbReference type="AlphaFoldDB" id="A0A9W9U2H4"/>
<dbReference type="InterPro" id="IPR045337">
    <property type="entry name" value="MmgE_PrpD_C"/>
</dbReference>